<reference evidence="1 2" key="1">
    <citation type="submission" date="2019-04" db="EMBL/GenBank/DDBJ databases">
        <authorList>
            <person name="Van Vliet M D."/>
        </authorList>
    </citation>
    <scope>NUCLEOTIDE SEQUENCE [LARGE SCALE GENOMIC DNA]</scope>
    <source>
        <strain evidence="1 2">F21</strain>
    </source>
</reference>
<organism evidence="1 2">
    <name type="scientific">Pontiella sulfatireligans</name>
    <dbReference type="NCBI Taxonomy" id="2750658"/>
    <lineage>
        <taxon>Bacteria</taxon>
        <taxon>Pseudomonadati</taxon>
        <taxon>Kiritimatiellota</taxon>
        <taxon>Kiritimatiellia</taxon>
        <taxon>Kiritimatiellales</taxon>
        <taxon>Pontiellaceae</taxon>
        <taxon>Pontiella</taxon>
    </lineage>
</organism>
<evidence type="ECO:0000313" key="1">
    <source>
        <dbReference type="EMBL" id="VGO18057.1"/>
    </source>
</evidence>
<proteinExistence type="predicted"/>
<dbReference type="EMBL" id="CAAHFH010000001">
    <property type="protein sequence ID" value="VGO18057.1"/>
    <property type="molecule type" value="Genomic_DNA"/>
</dbReference>
<dbReference type="AlphaFoldDB" id="A0A6C2UEU8"/>
<keyword evidence="2" id="KW-1185">Reference proteome</keyword>
<gene>
    <name evidence="1" type="ORF">SCARR_00107</name>
</gene>
<dbReference type="Proteomes" id="UP000346198">
    <property type="component" value="Unassembled WGS sequence"/>
</dbReference>
<accession>A0A6C2UEU8</accession>
<protein>
    <submittedName>
        <fullName evidence="1">Uncharacterized protein</fullName>
    </submittedName>
</protein>
<sequence>MFPMDEKYKPDHRLLFLASLRVLDDCFEKNSPCHLRGDAQQLSHRSFFQKSNIPPIQSSTL</sequence>
<evidence type="ECO:0000313" key="2">
    <source>
        <dbReference type="Proteomes" id="UP000346198"/>
    </source>
</evidence>
<name>A0A6C2UEU8_9BACT</name>